<dbReference type="InterPro" id="IPR001287">
    <property type="entry name" value="NO2-reductase_Cu"/>
</dbReference>
<evidence type="ECO:0000313" key="17">
    <source>
        <dbReference type="EMBL" id="SMQ13371.1"/>
    </source>
</evidence>
<feature type="chain" id="PRO_5015075211" description="Copper-containing nitrite reductase" evidence="15">
    <location>
        <begin position="21"/>
        <end position="505"/>
    </location>
</feature>
<keyword evidence="10 14" id="KW-0408">Iron</keyword>
<dbReference type="InterPro" id="IPR008972">
    <property type="entry name" value="Cupredoxin"/>
</dbReference>
<evidence type="ECO:0000313" key="19">
    <source>
        <dbReference type="Proteomes" id="UP000215450"/>
    </source>
</evidence>
<dbReference type="STRING" id="1522312.GCA_900177895_01849"/>
<keyword evidence="19" id="KW-1185">Reference proteome</keyword>
<dbReference type="RefSeq" id="WP_095063332.1">
    <property type="nucleotide sequence ID" value="NZ_FXUV02000054.1"/>
</dbReference>
<dbReference type="InterPro" id="IPR009056">
    <property type="entry name" value="Cyt_c-like_dom"/>
</dbReference>
<reference evidence="18 19" key="2">
    <citation type="submission" date="2017-06" db="EMBL/GenBank/DDBJ databases">
        <authorList>
            <person name="Kim H.J."/>
            <person name="Triplett B.A."/>
        </authorList>
    </citation>
    <scope>NUCLEOTIDE SEQUENCE [LARGE SCALE GENOMIC DNA]</scope>
    <source>
        <strain evidence="18">Kingella_eburonensis</strain>
    </source>
</reference>
<feature type="binding site" description="type 1 copper site" evidence="13">
    <location>
        <position position="177"/>
    </location>
    <ligand>
        <name>Cu cation</name>
        <dbReference type="ChEBI" id="CHEBI:23378"/>
        <label>1</label>
    </ligand>
</feature>
<feature type="binding site" description="type 1 copper site" evidence="13">
    <location>
        <position position="137"/>
    </location>
    <ligand>
        <name>Cu cation</name>
        <dbReference type="ChEBI" id="CHEBI:23378"/>
        <label>1</label>
    </ligand>
</feature>
<evidence type="ECO:0000256" key="10">
    <source>
        <dbReference type="ARBA" id="ARBA00023004"/>
    </source>
</evidence>
<evidence type="ECO:0000256" key="9">
    <source>
        <dbReference type="ARBA" id="ARBA00023002"/>
    </source>
</evidence>
<dbReference type="CDD" id="cd04208">
    <property type="entry name" value="CuRO_2_CuNIR"/>
    <property type="match status" value="1"/>
</dbReference>
<keyword evidence="11 13" id="KW-0186">Copper</keyword>
<dbReference type="Gene3D" id="2.60.40.420">
    <property type="entry name" value="Cupredoxins - blue copper proteins"/>
    <property type="match status" value="2"/>
</dbReference>
<evidence type="ECO:0000256" key="1">
    <source>
        <dbReference type="ARBA" id="ARBA00004459"/>
    </source>
</evidence>
<evidence type="ECO:0000256" key="14">
    <source>
        <dbReference type="PROSITE-ProRule" id="PRU00433"/>
    </source>
</evidence>
<dbReference type="FunFam" id="2.60.40.420:FF:000093">
    <property type="entry name" value="Copper-containing nitrite reductase"/>
    <property type="match status" value="1"/>
</dbReference>
<dbReference type="Pfam" id="PF00034">
    <property type="entry name" value="Cytochrom_C"/>
    <property type="match status" value="1"/>
</dbReference>
<keyword evidence="8" id="KW-0677">Repeat</keyword>
<dbReference type="Pfam" id="PF07732">
    <property type="entry name" value="Cu-oxidase_3"/>
    <property type="match status" value="1"/>
</dbReference>
<evidence type="ECO:0000256" key="2">
    <source>
        <dbReference type="ARBA" id="ARBA00010609"/>
    </source>
</evidence>
<sequence>MKVRTLVVLISSMFMVSACMKPKGNESNASPAPAASAPAPVAASAAAETETQTGELPVIDAVMTHAPEVPPPVNRNHAARVKVNIEVQEKVMKMTDAGVEYKYWTFGGDVPGQMIRVREGDEVEVHFSNRSDSTVPHNIDFHAVTGPGGGAAASFTAPGHTSVFSFKALQPGLYIYHCATAPVGMHIANGMYGLILVEPKEGLPKVDREFYVVQGDFYTKGKNSDSGLQPFDMEKAVREEPEYVVFNGHVGAIAGDKALKAKVGETVRMYVGNGGPNLVSSFHVIGEIFDKVYVEGGDLINKNVQTTIIPAGGAAIVEMKLDVPGSYTLVDHSIFRAFNKGALGQLIAEGPENKTIFSGKTQEEVYQTEGGMLQDQPLNASDTAKVNAGAPKAGSKEERITAGKALYEANCIACHGSEGKGVEGAFPPLAKSDYLNEDPKRGIRAVVNGLSGKITVNGKEYNNVMPPLGFTDEKVANVMTYVLNSFGNKGGEVKPEEIAAERGKK</sequence>
<evidence type="ECO:0000313" key="18">
    <source>
        <dbReference type="EMBL" id="SNB81078.1"/>
    </source>
</evidence>
<dbReference type="GO" id="GO:0020037">
    <property type="term" value="F:heme binding"/>
    <property type="evidence" value="ECO:0007669"/>
    <property type="project" value="InterPro"/>
</dbReference>
<evidence type="ECO:0000256" key="13">
    <source>
        <dbReference type="PIRSR" id="PIRSR601287-1"/>
    </source>
</evidence>
<dbReference type="SUPFAM" id="SSF46626">
    <property type="entry name" value="Cytochrome c"/>
    <property type="match status" value="1"/>
</dbReference>
<comment type="similarity">
    <text evidence="2 15">Belongs to the multicopper oxidase family.</text>
</comment>
<organism evidence="17">
    <name type="scientific">Kingella negevensis</name>
    <dbReference type="NCBI Taxonomy" id="1522312"/>
    <lineage>
        <taxon>Bacteria</taxon>
        <taxon>Pseudomonadati</taxon>
        <taxon>Pseudomonadota</taxon>
        <taxon>Betaproteobacteria</taxon>
        <taxon>Neisseriales</taxon>
        <taxon>Neisseriaceae</taxon>
        <taxon>Kingella</taxon>
    </lineage>
</organism>
<feature type="binding site" description="type 1 copper site" evidence="13">
    <location>
        <position position="142"/>
    </location>
    <ligand>
        <name>Cu cation</name>
        <dbReference type="ChEBI" id="CHEBI:23378"/>
        <label>1</label>
    </ligand>
</feature>
<dbReference type="Gene3D" id="1.10.760.10">
    <property type="entry name" value="Cytochrome c-like domain"/>
    <property type="match status" value="1"/>
</dbReference>
<dbReference type="NCBIfam" id="TIGR02376">
    <property type="entry name" value="Cu_nitrite_red"/>
    <property type="match status" value="1"/>
</dbReference>
<evidence type="ECO:0000256" key="4">
    <source>
        <dbReference type="ARBA" id="ARBA00011882"/>
    </source>
</evidence>
<comment type="subcellular location">
    <subcellularLocation>
        <location evidence="1">Cell outer membrane</location>
        <topology evidence="1">Lipid-anchor</topology>
    </subcellularLocation>
</comment>
<dbReference type="PROSITE" id="PS51257">
    <property type="entry name" value="PROKAR_LIPOPROTEIN"/>
    <property type="match status" value="1"/>
</dbReference>
<keyword evidence="15" id="KW-0732">Signal</keyword>
<comment type="catalytic activity">
    <reaction evidence="12 15">
        <text>nitric oxide + Fe(III)-[cytochrome c] + H2O = Fe(II)-[cytochrome c] + nitrite + 2 H(+)</text>
        <dbReference type="Rhea" id="RHEA:15233"/>
        <dbReference type="Rhea" id="RHEA-COMP:10350"/>
        <dbReference type="Rhea" id="RHEA-COMP:14399"/>
        <dbReference type="ChEBI" id="CHEBI:15377"/>
        <dbReference type="ChEBI" id="CHEBI:15378"/>
        <dbReference type="ChEBI" id="CHEBI:16301"/>
        <dbReference type="ChEBI" id="CHEBI:16480"/>
        <dbReference type="ChEBI" id="CHEBI:29033"/>
        <dbReference type="ChEBI" id="CHEBI:29034"/>
        <dbReference type="EC" id="1.7.2.1"/>
    </reaction>
</comment>
<accession>A0A238HIL9</accession>
<evidence type="ECO:0000256" key="3">
    <source>
        <dbReference type="ARBA" id="ARBA00011233"/>
    </source>
</evidence>
<dbReference type="PANTHER" id="PTHR35008:SF8">
    <property type="entry name" value="ALCOHOL DEHYDROGENASE CYTOCHROME C SUBUNIT"/>
    <property type="match status" value="1"/>
</dbReference>
<dbReference type="Proteomes" id="UP000215450">
    <property type="component" value="Unassembled WGS sequence"/>
</dbReference>
<dbReference type="GO" id="GO:0005507">
    <property type="term" value="F:copper ion binding"/>
    <property type="evidence" value="ECO:0007669"/>
    <property type="project" value="InterPro"/>
</dbReference>
<name>A0A238HIL9_9NEIS</name>
<feature type="binding site" description="type 1 copper site" evidence="13">
    <location>
        <position position="186"/>
    </location>
    <ligand>
        <name>Cu cation</name>
        <dbReference type="ChEBI" id="CHEBI:23378"/>
        <label>1</label>
    </ligand>
</feature>
<evidence type="ECO:0000256" key="11">
    <source>
        <dbReference type="ARBA" id="ARBA00023008"/>
    </source>
</evidence>
<feature type="binding site" description="type 1 copper site" evidence="13">
    <location>
        <position position="191"/>
    </location>
    <ligand>
        <name>Cu cation</name>
        <dbReference type="ChEBI" id="CHEBI:23378"/>
        <label>1</label>
    </ligand>
</feature>
<evidence type="ECO:0000256" key="8">
    <source>
        <dbReference type="ARBA" id="ARBA00022737"/>
    </source>
</evidence>
<dbReference type="EMBL" id="FXUV01000063">
    <property type="protein sequence ID" value="SMQ13371.1"/>
    <property type="molecule type" value="Genomic_DNA"/>
</dbReference>
<evidence type="ECO:0000256" key="15">
    <source>
        <dbReference type="RuleBase" id="RU365025"/>
    </source>
</evidence>
<dbReference type="GO" id="GO:0009279">
    <property type="term" value="C:cell outer membrane"/>
    <property type="evidence" value="ECO:0007669"/>
    <property type="project" value="UniProtKB-SubCell"/>
</dbReference>
<evidence type="ECO:0000256" key="5">
    <source>
        <dbReference type="ARBA" id="ARBA00017290"/>
    </source>
</evidence>
<dbReference type="InterPro" id="IPR011707">
    <property type="entry name" value="Cu-oxidase-like_N"/>
</dbReference>
<proteinExistence type="inferred from homology"/>
<reference evidence="17" key="1">
    <citation type="submission" date="2017-05" db="EMBL/GenBank/DDBJ databases">
        <authorList>
            <person name="Song R."/>
            <person name="Chenine A.L."/>
            <person name="Ruprecht R.M."/>
        </authorList>
    </citation>
    <scope>NUCLEOTIDE SEQUENCE</scope>
    <source>
        <strain evidence="17">Kingella_eburonensis</strain>
    </source>
</reference>
<dbReference type="AlphaFoldDB" id="A0A238HIL9"/>
<evidence type="ECO:0000256" key="12">
    <source>
        <dbReference type="ARBA" id="ARBA00049340"/>
    </source>
</evidence>
<gene>
    <name evidence="17" type="primary">aniA</name>
    <name evidence="18" type="ORF">KEBURONENSIS_00414</name>
    <name evidence="17" type="ORF">KEBURONENSIS_00510</name>
</gene>
<dbReference type="SUPFAM" id="SSF49503">
    <property type="entry name" value="Cupredoxins"/>
    <property type="match status" value="2"/>
</dbReference>
<dbReference type="InterPro" id="IPR051459">
    <property type="entry name" value="Cytochrome_c-type_DH"/>
</dbReference>
<dbReference type="InterPro" id="IPR036909">
    <property type="entry name" value="Cyt_c-like_dom_sf"/>
</dbReference>
<evidence type="ECO:0000259" key="16">
    <source>
        <dbReference type="PROSITE" id="PS51007"/>
    </source>
</evidence>
<comment type="cofactor">
    <cofactor evidence="15">
        <name>Cu(+)</name>
        <dbReference type="ChEBI" id="CHEBI:49552"/>
    </cofactor>
    <text evidence="15">Binds 1 Cu(+) ion.</text>
</comment>
<feature type="domain" description="Cytochrome c" evidence="16">
    <location>
        <begin position="398"/>
        <end position="486"/>
    </location>
</feature>
<dbReference type="PRINTS" id="PR00695">
    <property type="entry name" value="CUNO2RDTASE"/>
</dbReference>
<comment type="subunit">
    <text evidence="3 15">Homotrimer.</text>
</comment>
<dbReference type="PROSITE" id="PS51007">
    <property type="entry name" value="CYTC"/>
    <property type="match status" value="1"/>
</dbReference>
<keyword evidence="7 13" id="KW-0479">Metal-binding</keyword>
<keyword evidence="6 14" id="KW-0349">Heme</keyword>
<dbReference type="EMBL" id="FXUV02000054">
    <property type="protein sequence ID" value="SNB81078.1"/>
    <property type="molecule type" value="Genomic_DNA"/>
</dbReference>
<keyword evidence="9 15" id="KW-0560">Oxidoreductase</keyword>
<dbReference type="PANTHER" id="PTHR35008">
    <property type="entry name" value="BLL4482 PROTEIN-RELATED"/>
    <property type="match status" value="1"/>
</dbReference>
<feature type="binding site" description="type 1 copper site" evidence="13">
    <location>
        <position position="178"/>
    </location>
    <ligand>
        <name>Cu cation</name>
        <dbReference type="ChEBI" id="CHEBI:23378"/>
        <label>1</label>
    </ligand>
</feature>
<evidence type="ECO:0000256" key="6">
    <source>
        <dbReference type="ARBA" id="ARBA00022617"/>
    </source>
</evidence>
<feature type="signal peptide" evidence="15">
    <location>
        <begin position="1"/>
        <end position="20"/>
    </location>
</feature>
<dbReference type="GO" id="GO:0009055">
    <property type="term" value="F:electron transfer activity"/>
    <property type="evidence" value="ECO:0007669"/>
    <property type="project" value="InterPro"/>
</dbReference>
<dbReference type="CDD" id="cd11020">
    <property type="entry name" value="CuRO_1_CuNIR"/>
    <property type="match status" value="1"/>
</dbReference>
<dbReference type="EC" id="1.7.2.1" evidence="4 15"/>
<protein>
    <recommendedName>
        <fullName evidence="5 15">Copper-containing nitrite reductase</fullName>
        <ecNumber evidence="4 15">1.7.2.1</ecNumber>
    </recommendedName>
</protein>
<dbReference type="GO" id="GO:0050421">
    <property type="term" value="F:nitrite reductase (NO-forming) activity"/>
    <property type="evidence" value="ECO:0007669"/>
    <property type="project" value="UniProtKB-EC"/>
</dbReference>
<evidence type="ECO:0000256" key="7">
    <source>
        <dbReference type="ARBA" id="ARBA00022723"/>
    </source>
</evidence>
<comment type="cofactor">
    <cofactor evidence="15">
        <name>Cu(2+)</name>
        <dbReference type="ChEBI" id="CHEBI:29036"/>
    </cofactor>
    <text evidence="15">Binds 1 Cu(+) ion.</text>
</comment>
<dbReference type="OrthoDB" id="9757546at2"/>
<feature type="binding site" description="type 1 copper site" evidence="13">
    <location>
        <position position="332"/>
    </location>
    <ligand>
        <name>Cu cation</name>
        <dbReference type="ChEBI" id="CHEBI:23378"/>
        <label>1</label>
    </ligand>
</feature>